<keyword evidence="3" id="KW-1185">Reference proteome</keyword>
<accession>A0A8S1UUN7</accession>
<feature type="coiled-coil region" evidence="1">
    <location>
        <begin position="521"/>
        <end position="577"/>
    </location>
</feature>
<protein>
    <submittedName>
        <fullName evidence="2">Uncharacterized protein</fullName>
    </submittedName>
</protein>
<gene>
    <name evidence="2" type="ORF">PPENT_87.1.T0490063</name>
</gene>
<sequence>MDKDEFNQLNDKINKKINQNYIVDLISKANQTVRTLNLKLRRKQMKDKIDKDYFNVLNGNINFEISDKDYFNLITTKANQTIRPLTLKLRMKQMKDKMEEEIIISKMKHESNQSQQNNDEFYKNIFFLHKKRKNTFNNKSMNNHSEALSPLTQRNFTQYSPKRLVSQFNKTMLPSSPIVQTHMTKVQRYQDYLKINQQIMKHKGQLNEQILNLLEEKVHIAKSFKQSCTKFGVDSYDQTLKTIQDLKHNITQKVIKECNTIYQEKQNHKLSILEKTYTYFLKVLDVIQQMDDEIYQYMLNYKFKNQFNDQNTILEDINQMRDDAYNEKVRTFRKEKRQIKTQQSQSLFLIYQFQLQQLKIMNFQASKKRVNSQIESQQNQIAELQATSFALQQKVEDLQKEIKELHSQNHKLNHHIKILKDQNDDLKFAQQKEATFMIEVEHLRTDNQRLITLLGSQDKDLRFLSSLETQKSDLPECLLWVPQKAFEIAHQFREKYKDSDYLGDKQIQLLLFELNKVWAVRQFEQQKLQNSINNLEKQKIQSKTNVPYSEFQLSQQVERLKKQIKELKKENLDLYANRPERGTRSIRIASANNTRK</sequence>
<feature type="coiled-coil region" evidence="1">
    <location>
        <begin position="360"/>
        <end position="422"/>
    </location>
</feature>
<dbReference type="OrthoDB" id="296839at2759"/>
<comment type="caution">
    <text evidence="2">The sequence shown here is derived from an EMBL/GenBank/DDBJ whole genome shotgun (WGS) entry which is preliminary data.</text>
</comment>
<dbReference type="Proteomes" id="UP000689195">
    <property type="component" value="Unassembled WGS sequence"/>
</dbReference>
<evidence type="ECO:0000256" key="1">
    <source>
        <dbReference type="SAM" id="Coils"/>
    </source>
</evidence>
<name>A0A8S1UUN7_9CILI</name>
<dbReference type="EMBL" id="CAJJDO010000049">
    <property type="protein sequence ID" value="CAD8168391.1"/>
    <property type="molecule type" value="Genomic_DNA"/>
</dbReference>
<evidence type="ECO:0000313" key="2">
    <source>
        <dbReference type="EMBL" id="CAD8168391.1"/>
    </source>
</evidence>
<dbReference type="AlphaFoldDB" id="A0A8S1UUN7"/>
<reference evidence="2" key="1">
    <citation type="submission" date="2021-01" db="EMBL/GenBank/DDBJ databases">
        <authorList>
            <consortium name="Genoscope - CEA"/>
            <person name="William W."/>
        </authorList>
    </citation>
    <scope>NUCLEOTIDE SEQUENCE</scope>
</reference>
<organism evidence="2 3">
    <name type="scientific">Paramecium pentaurelia</name>
    <dbReference type="NCBI Taxonomy" id="43138"/>
    <lineage>
        <taxon>Eukaryota</taxon>
        <taxon>Sar</taxon>
        <taxon>Alveolata</taxon>
        <taxon>Ciliophora</taxon>
        <taxon>Intramacronucleata</taxon>
        <taxon>Oligohymenophorea</taxon>
        <taxon>Peniculida</taxon>
        <taxon>Parameciidae</taxon>
        <taxon>Paramecium</taxon>
    </lineage>
</organism>
<proteinExistence type="predicted"/>
<keyword evidence="1" id="KW-0175">Coiled coil</keyword>
<evidence type="ECO:0000313" key="3">
    <source>
        <dbReference type="Proteomes" id="UP000689195"/>
    </source>
</evidence>